<dbReference type="PIRSF" id="PIRSF036625">
    <property type="entry name" value="GAF_ANTAR"/>
    <property type="match status" value="1"/>
</dbReference>
<comment type="caution">
    <text evidence="5">The sequence shown here is derived from an EMBL/GenBank/DDBJ whole genome shotgun (WGS) entry which is preliminary data.</text>
</comment>
<dbReference type="Gene3D" id="1.10.10.10">
    <property type="entry name" value="Winged helix-like DNA-binding domain superfamily/Winged helix DNA-binding domain"/>
    <property type="match status" value="1"/>
</dbReference>
<dbReference type="InterPro" id="IPR036388">
    <property type="entry name" value="WH-like_DNA-bd_sf"/>
</dbReference>
<dbReference type="RefSeq" id="WP_345472096.1">
    <property type="nucleotide sequence ID" value="NZ_BAABHF010000046.1"/>
</dbReference>
<evidence type="ECO:0000256" key="1">
    <source>
        <dbReference type="ARBA" id="ARBA00023015"/>
    </source>
</evidence>
<keyword evidence="2" id="KW-0804">Transcription</keyword>
<organism evidence="5 6">
    <name type="scientific">Actinoallomurus oryzae</name>
    <dbReference type="NCBI Taxonomy" id="502180"/>
    <lineage>
        <taxon>Bacteria</taxon>
        <taxon>Bacillati</taxon>
        <taxon>Actinomycetota</taxon>
        <taxon>Actinomycetes</taxon>
        <taxon>Streptosporangiales</taxon>
        <taxon>Thermomonosporaceae</taxon>
        <taxon>Actinoallomurus</taxon>
    </lineage>
</organism>
<accession>A0ABP8QVK6</accession>
<dbReference type="EMBL" id="BAABHF010000046">
    <property type="protein sequence ID" value="GAA4511196.1"/>
    <property type="molecule type" value="Genomic_DNA"/>
</dbReference>
<name>A0ABP8QVK6_9ACTN</name>
<dbReference type="Proteomes" id="UP001500503">
    <property type="component" value="Unassembled WGS sequence"/>
</dbReference>
<feature type="domain" description="ANTAR" evidence="4">
    <location>
        <begin position="199"/>
        <end position="260"/>
    </location>
</feature>
<reference evidence="6" key="1">
    <citation type="journal article" date="2019" name="Int. J. Syst. Evol. Microbiol.">
        <title>The Global Catalogue of Microorganisms (GCM) 10K type strain sequencing project: providing services to taxonomists for standard genome sequencing and annotation.</title>
        <authorList>
            <consortium name="The Broad Institute Genomics Platform"/>
            <consortium name="The Broad Institute Genome Sequencing Center for Infectious Disease"/>
            <person name="Wu L."/>
            <person name="Ma J."/>
        </authorList>
    </citation>
    <scope>NUCLEOTIDE SEQUENCE [LARGE SCALE GENOMIC DNA]</scope>
    <source>
        <strain evidence="6">JCM 17933</strain>
    </source>
</reference>
<keyword evidence="1" id="KW-0805">Transcription regulation</keyword>
<dbReference type="InterPro" id="IPR011006">
    <property type="entry name" value="CheY-like_superfamily"/>
</dbReference>
<proteinExistence type="predicted"/>
<evidence type="ECO:0000256" key="3">
    <source>
        <dbReference type="SAM" id="MobiDB-lite"/>
    </source>
</evidence>
<dbReference type="InterPro" id="IPR029016">
    <property type="entry name" value="GAF-like_dom_sf"/>
</dbReference>
<dbReference type="SUPFAM" id="SSF52172">
    <property type="entry name" value="CheY-like"/>
    <property type="match status" value="1"/>
</dbReference>
<evidence type="ECO:0000259" key="4">
    <source>
        <dbReference type="PROSITE" id="PS50921"/>
    </source>
</evidence>
<gene>
    <name evidence="5" type="ORF">GCM10023191_074950</name>
</gene>
<feature type="region of interest" description="Disordered" evidence="3">
    <location>
        <begin position="1"/>
        <end position="24"/>
    </location>
</feature>
<dbReference type="Gene3D" id="3.30.450.40">
    <property type="match status" value="1"/>
</dbReference>
<dbReference type="Pfam" id="PF03861">
    <property type="entry name" value="ANTAR"/>
    <property type="match status" value="1"/>
</dbReference>
<evidence type="ECO:0000313" key="5">
    <source>
        <dbReference type="EMBL" id="GAA4511196.1"/>
    </source>
</evidence>
<keyword evidence="6" id="KW-1185">Reference proteome</keyword>
<dbReference type="InterPro" id="IPR005561">
    <property type="entry name" value="ANTAR"/>
</dbReference>
<dbReference type="SUPFAM" id="SSF55781">
    <property type="entry name" value="GAF domain-like"/>
    <property type="match status" value="1"/>
</dbReference>
<protein>
    <submittedName>
        <fullName evidence="5">GAF and ANTAR domain-containing protein</fullName>
    </submittedName>
</protein>
<dbReference type="InterPro" id="IPR012074">
    <property type="entry name" value="GAF_ANTAR"/>
</dbReference>
<dbReference type="PROSITE" id="PS50921">
    <property type="entry name" value="ANTAR"/>
    <property type="match status" value="1"/>
</dbReference>
<feature type="compositionally biased region" description="Basic and acidic residues" evidence="3">
    <location>
        <begin position="1"/>
        <end position="10"/>
    </location>
</feature>
<evidence type="ECO:0000256" key="2">
    <source>
        <dbReference type="ARBA" id="ARBA00023163"/>
    </source>
</evidence>
<sequence>MDDDRSDTRPFPESVADPLPRVTPVSLPRELGELTRALLTATTVDGVLERIILAARYLIPAADVVSITLREENGDYYTPAETDAEGAELDRRQYETGEGPCIDAADPGGPAYAHSADLATESAWPAFAREATEHGFAAVLSTALITVPEPPPFTAALNIYSRKRGALGEAARDTAFLLATYASLALGALYRGAATERALSRSQADAANLRKALDTRTVIGQATGILMARRRLSADEAFDVLVRASQNHNIKLAHLAELLARHPDTADRI</sequence>
<evidence type="ECO:0000313" key="6">
    <source>
        <dbReference type="Proteomes" id="UP001500503"/>
    </source>
</evidence>
<dbReference type="SMART" id="SM01012">
    <property type="entry name" value="ANTAR"/>
    <property type="match status" value="1"/>
</dbReference>